<keyword evidence="9" id="KW-0067">ATP-binding</keyword>
<evidence type="ECO:0000256" key="10">
    <source>
        <dbReference type="SAM" id="MobiDB-lite"/>
    </source>
</evidence>
<evidence type="ECO:0000256" key="2">
    <source>
        <dbReference type="ARBA" id="ARBA00009320"/>
    </source>
</evidence>
<dbReference type="Proteomes" id="UP001291623">
    <property type="component" value="Unassembled WGS sequence"/>
</dbReference>
<feature type="binding site" evidence="9">
    <location>
        <position position="314"/>
    </location>
    <ligand>
        <name>ATP</name>
        <dbReference type="ChEBI" id="CHEBI:30616"/>
    </ligand>
</feature>
<dbReference type="GO" id="GO:0009099">
    <property type="term" value="P:L-valine biosynthetic process"/>
    <property type="evidence" value="ECO:0007669"/>
    <property type="project" value="TreeGrafter"/>
</dbReference>
<dbReference type="InterPro" id="IPR005786">
    <property type="entry name" value="B_amino_transII"/>
</dbReference>
<keyword evidence="7" id="KW-0663">Pyridoxal phosphate</keyword>
<dbReference type="SUPFAM" id="SSF46585">
    <property type="entry name" value="HR1 repeat"/>
    <property type="match status" value="1"/>
</dbReference>
<comment type="cofactor">
    <cofactor evidence="1">
        <name>pyridoxal 5'-phosphate</name>
        <dbReference type="ChEBI" id="CHEBI:597326"/>
    </cofactor>
</comment>
<evidence type="ECO:0000256" key="1">
    <source>
        <dbReference type="ARBA" id="ARBA00001933"/>
    </source>
</evidence>
<dbReference type="GO" id="GO:0009098">
    <property type="term" value="P:L-leucine biosynthetic process"/>
    <property type="evidence" value="ECO:0007669"/>
    <property type="project" value="TreeGrafter"/>
</dbReference>
<feature type="region of interest" description="Disordered" evidence="10">
    <location>
        <begin position="244"/>
        <end position="266"/>
    </location>
</feature>
<evidence type="ECO:0000256" key="4">
    <source>
        <dbReference type="ARBA" id="ARBA00022576"/>
    </source>
</evidence>
<dbReference type="GO" id="GO:0005739">
    <property type="term" value="C:mitochondrion"/>
    <property type="evidence" value="ECO:0007669"/>
    <property type="project" value="TreeGrafter"/>
</dbReference>
<dbReference type="InterPro" id="IPR011009">
    <property type="entry name" value="Kinase-like_dom_sf"/>
</dbReference>
<evidence type="ECO:0000259" key="11">
    <source>
        <dbReference type="PROSITE" id="PS50011"/>
    </source>
</evidence>
<dbReference type="PROSITE" id="PS00107">
    <property type="entry name" value="PROTEIN_KINASE_ATP"/>
    <property type="match status" value="1"/>
</dbReference>
<gene>
    <name evidence="12" type="ORF">RND71_043946</name>
</gene>
<name>A0AAE1QNT9_9SOLA</name>
<dbReference type="InterPro" id="IPR036038">
    <property type="entry name" value="Aminotransferase-like"/>
</dbReference>
<dbReference type="InterPro" id="IPR000719">
    <property type="entry name" value="Prot_kinase_dom"/>
</dbReference>
<dbReference type="InterPro" id="IPR043131">
    <property type="entry name" value="BCAT-like_N"/>
</dbReference>
<keyword evidence="4" id="KW-0032">Aminotransferase</keyword>
<dbReference type="PROSITE" id="PS50011">
    <property type="entry name" value="PROTEIN_KINASE_DOM"/>
    <property type="match status" value="1"/>
</dbReference>
<evidence type="ECO:0000256" key="5">
    <source>
        <dbReference type="ARBA" id="ARBA00022605"/>
    </source>
</evidence>
<dbReference type="PANTHER" id="PTHR11825">
    <property type="entry name" value="SUBGROUP IIII AMINOTRANSFERASE"/>
    <property type="match status" value="1"/>
</dbReference>
<proteinExistence type="inferred from homology"/>
<feature type="region of interest" description="Disordered" evidence="10">
    <location>
        <begin position="646"/>
        <end position="665"/>
    </location>
</feature>
<comment type="similarity">
    <text evidence="2">Belongs to the class-IV pyridoxal-phosphate-dependent aminotransferase family.</text>
</comment>
<reference evidence="12" key="1">
    <citation type="submission" date="2023-12" db="EMBL/GenBank/DDBJ databases">
        <title>Genome assembly of Anisodus tanguticus.</title>
        <authorList>
            <person name="Wang Y.-J."/>
        </authorList>
    </citation>
    <scope>NUCLEOTIDE SEQUENCE</scope>
    <source>
        <strain evidence="12">KB-2021</strain>
        <tissue evidence="12">Leaf</tissue>
    </source>
</reference>
<dbReference type="InterPro" id="IPR036274">
    <property type="entry name" value="HR1_rpt_sf"/>
</dbReference>
<evidence type="ECO:0000256" key="9">
    <source>
        <dbReference type="PROSITE-ProRule" id="PRU10141"/>
    </source>
</evidence>
<keyword evidence="9" id="KW-0547">Nucleotide-binding</keyword>
<keyword evidence="6" id="KW-0808">Transferase</keyword>
<dbReference type="GO" id="GO:0004084">
    <property type="term" value="F:branched-chain-amino-acid transaminase activity"/>
    <property type="evidence" value="ECO:0007669"/>
    <property type="project" value="UniProtKB-EC"/>
</dbReference>
<evidence type="ECO:0000256" key="6">
    <source>
        <dbReference type="ARBA" id="ARBA00022679"/>
    </source>
</evidence>
<dbReference type="EC" id="2.6.1.42" evidence="3"/>
<accession>A0AAE1QNT9</accession>
<evidence type="ECO:0000256" key="7">
    <source>
        <dbReference type="ARBA" id="ARBA00022898"/>
    </source>
</evidence>
<dbReference type="InterPro" id="IPR017441">
    <property type="entry name" value="Protein_kinase_ATP_BS"/>
</dbReference>
<keyword evidence="5" id="KW-0028">Amino-acid biosynthesis</keyword>
<dbReference type="GO" id="GO:0004672">
    <property type="term" value="F:protein kinase activity"/>
    <property type="evidence" value="ECO:0007669"/>
    <property type="project" value="InterPro"/>
</dbReference>
<dbReference type="Gene3D" id="3.30.470.10">
    <property type="match status" value="1"/>
</dbReference>
<dbReference type="SUPFAM" id="SSF56112">
    <property type="entry name" value="Protein kinase-like (PK-like)"/>
    <property type="match status" value="1"/>
</dbReference>
<organism evidence="12 13">
    <name type="scientific">Anisodus tanguticus</name>
    <dbReference type="NCBI Taxonomy" id="243964"/>
    <lineage>
        <taxon>Eukaryota</taxon>
        <taxon>Viridiplantae</taxon>
        <taxon>Streptophyta</taxon>
        <taxon>Embryophyta</taxon>
        <taxon>Tracheophyta</taxon>
        <taxon>Spermatophyta</taxon>
        <taxon>Magnoliopsida</taxon>
        <taxon>eudicotyledons</taxon>
        <taxon>Gunneridae</taxon>
        <taxon>Pentapetalae</taxon>
        <taxon>asterids</taxon>
        <taxon>lamiids</taxon>
        <taxon>Solanales</taxon>
        <taxon>Solanaceae</taxon>
        <taxon>Solanoideae</taxon>
        <taxon>Hyoscyameae</taxon>
        <taxon>Anisodus</taxon>
    </lineage>
</organism>
<comment type="caution">
    <text evidence="12">The sequence shown here is derived from an EMBL/GenBank/DDBJ whole genome shotgun (WGS) entry which is preliminary data.</text>
</comment>
<dbReference type="GO" id="GO:0005524">
    <property type="term" value="F:ATP binding"/>
    <property type="evidence" value="ECO:0007669"/>
    <property type="project" value="UniProtKB-UniRule"/>
</dbReference>
<keyword evidence="8" id="KW-0100">Branched-chain amino acid biosynthesis</keyword>
<dbReference type="FunFam" id="3.30.470.10:FF:000002">
    <property type="entry name" value="Branched-chain-amino-acid aminotransferase"/>
    <property type="match status" value="1"/>
</dbReference>
<evidence type="ECO:0000313" key="13">
    <source>
        <dbReference type="Proteomes" id="UP001291623"/>
    </source>
</evidence>
<sequence>MDGLKNIILTLQNKSSKANRNTIIDAETKLVESYQKIYLLRVSLKNILKSLEPKSTKFESIEENLELSKNVTLDCITKSSYSLIPNDFNEPLDINQVVKQQSTLSKTLPVTDEEDLDYSSDDDKPKIADDKLDYIKELKQKKNQQYQGVEIFSIDSSEEEEEEEIELIEMDATVEEKDERPLNRIIRSKTENLRSKPTLRKLNKSDLKLDLNFDKKADIKQSDSFELEPDDKIIKSKPTIELIDDDDESSLSENQNLKNKDHTSEKNQLNKISKWDTKELKLNDFTFLSTLGKGFFGSVYLSKHKLTDNYYAVKVLKKKDIIARYEVDSLLSEKHMNSNEQMITCVTVNDPTKLTNYHVNRIQVYQKWVTSHALSTFKFMVFKNLLSIGSFNFKVESYEDLQIIKNENSGMKNAFDKDLQFGHQFTDHMFEVKWTEKNGWEKPLISPFHNFNLHPASKVFHYAQELFEGMKAYRCDDGAIRLFRPEMNMARMIKTSIRAGLPEFDKDELLKCIKKLIKIEENWVPNKPMHSLYIRPTFIGIEPTLGVSGSKENLLYVILCPVGSYFKNKLEPVALYADVNAVRAWPGGCGDKKMGSNYAPTIKVHQNAIKEGCQQVLWLFGDDHQLTEIKKMEEVDVVSLANSDNFEDKSDISESPPPISNDLDYNTQYDKKETKIDSKFYKAKNLFLD</sequence>
<dbReference type="Gene3D" id="3.20.10.10">
    <property type="entry name" value="D-amino Acid Aminotransferase, subunit A, domain 2"/>
    <property type="match status" value="1"/>
</dbReference>
<keyword evidence="13" id="KW-1185">Reference proteome</keyword>
<dbReference type="SUPFAM" id="SSF56752">
    <property type="entry name" value="D-aminoacid aminotransferase-like PLP-dependent enzymes"/>
    <property type="match status" value="1"/>
</dbReference>
<dbReference type="Gene3D" id="3.30.200.20">
    <property type="entry name" value="Phosphorylase Kinase, domain 1"/>
    <property type="match status" value="1"/>
</dbReference>
<feature type="domain" description="Protein kinase" evidence="11">
    <location>
        <begin position="285"/>
        <end position="689"/>
    </location>
</feature>
<evidence type="ECO:0000256" key="8">
    <source>
        <dbReference type="ARBA" id="ARBA00023304"/>
    </source>
</evidence>
<evidence type="ECO:0000256" key="3">
    <source>
        <dbReference type="ARBA" id="ARBA00013053"/>
    </source>
</evidence>
<dbReference type="AlphaFoldDB" id="A0AAE1QNT9"/>
<dbReference type="InterPro" id="IPR043132">
    <property type="entry name" value="BCAT-like_C"/>
</dbReference>
<dbReference type="PANTHER" id="PTHR11825:SF44">
    <property type="entry name" value="BRANCHED-CHAIN-AMINO-ACID AMINOTRANSFERASE"/>
    <property type="match status" value="1"/>
</dbReference>
<dbReference type="EMBL" id="JAVYJV010000087">
    <property type="protein sequence ID" value="KAK4336825.1"/>
    <property type="molecule type" value="Genomic_DNA"/>
</dbReference>
<evidence type="ECO:0000313" key="12">
    <source>
        <dbReference type="EMBL" id="KAK4336825.1"/>
    </source>
</evidence>
<protein>
    <recommendedName>
        <fullName evidence="3">branched-chain-amino-acid transaminase</fullName>
        <ecNumber evidence="3">2.6.1.42</ecNumber>
    </recommendedName>
</protein>